<reference evidence="1" key="1">
    <citation type="submission" date="2020-06" db="EMBL/GenBank/DDBJ databases">
        <title>Unique genomic features of the anaerobic methanotrophic archaea.</title>
        <authorList>
            <person name="Chadwick G.L."/>
            <person name="Skennerton C.T."/>
            <person name="Laso-Perez R."/>
            <person name="Leu A.O."/>
            <person name="Speth D.R."/>
            <person name="Yu H."/>
            <person name="Morgan-Lang C."/>
            <person name="Hatzenpichler R."/>
            <person name="Goudeau D."/>
            <person name="Malmstrom R."/>
            <person name="Brazelton W.J."/>
            <person name="Woyke T."/>
            <person name="Hallam S.J."/>
            <person name="Tyson G.W."/>
            <person name="Wegener G."/>
            <person name="Boetius A."/>
            <person name="Orphan V."/>
        </authorList>
    </citation>
    <scope>NUCLEOTIDE SEQUENCE</scope>
</reference>
<protein>
    <submittedName>
        <fullName evidence="1">Uncharacterized protein</fullName>
    </submittedName>
</protein>
<dbReference type="EMBL" id="MT631261">
    <property type="protein sequence ID" value="QNO47394.1"/>
    <property type="molecule type" value="Genomic_DNA"/>
</dbReference>
<sequence>MTDPNYAVYPHSLLNRPKGSVASGDNYSCRRALSKNPAISADLLDSCHSFKRGIRDCERSERSRWHKICIKKSRMITNDANCTKVRTRAHQHIIRMFSLEFPIVPRRSVRTMEAAHG</sequence>
<proteinExistence type="predicted"/>
<organism evidence="1">
    <name type="scientific">Candidatus Methanogaster sp. ANME-2c ERB4</name>
    <dbReference type="NCBI Taxonomy" id="2759911"/>
    <lineage>
        <taxon>Archaea</taxon>
        <taxon>Methanobacteriati</taxon>
        <taxon>Methanobacteriota</taxon>
        <taxon>Stenosarchaea group</taxon>
        <taxon>Methanomicrobia</taxon>
        <taxon>Methanosarcinales</taxon>
        <taxon>ANME-2 cluster</taxon>
        <taxon>Candidatus Methanogasteraceae</taxon>
        <taxon>Candidatus Methanogaster</taxon>
    </lineage>
</organism>
<name>A0A7G9YHB0_9EURY</name>
<gene>
    <name evidence="1" type="ORF">FLPANLNF_00013</name>
</gene>
<accession>A0A7G9YHB0</accession>
<dbReference type="AlphaFoldDB" id="A0A7G9YHB0"/>
<evidence type="ECO:0000313" key="1">
    <source>
        <dbReference type="EMBL" id="QNO47394.1"/>
    </source>
</evidence>